<feature type="region of interest" description="Disordered" evidence="1">
    <location>
        <begin position="1"/>
        <end position="106"/>
    </location>
</feature>
<feature type="compositionally biased region" description="Basic residues" evidence="1">
    <location>
        <begin position="52"/>
        <end position="67"/>
    </location>
</feature>
<feature type="compositionally biased region" description="Polar residues" evidence="1">
    <location>
        <begin position="1"/>
        <end position="13"/>
    </location>
</feature>
<feature type="compositionally biased region" description="Acidic residues" evidence="1">
    <location>
        <begin position="825"/>
        <end position="836"/>
    </location>
</feature>
<evidence type="ECO:0000313" key="3">
    <source>
        <dbReference type="Proteomes" id="UP001316803"/>
    </source>
</evidence>
<dbReference type="AlphaFoldDB" id="A0AAN8F0C2"/>
<evidence type="ECO:0000313" key="2">
    <source>
        <dbReference type="EMBL" id="KAK5949256.1"/>
    </source>
</evidence>
<dbReference type="InterPro" id="IPR038014">
    <property type="entry name" value="Ies1"/>
</dbReference>
<sequence>MASREPTPSSNGDTIEERHDLESSRLAPADIDDTASASDLPARTATPSSTKGTKRPRSSVKRPRPKKGTTVFVNEGVDGTEDEATPVRSKKSGSAEPEFKTTGNAVGTRKTANGTVGSVYSGSKVRHIKKPDGVPLWRKEIQYAFLHEVVHDETRCFTRLSDGQKNCTFADIYVDSMARSSKTSKVLKDRLSVDRPAALNMAMICLLVNVGRMNTTLNFFPEMRAQLRTYHPIPSLQAYPTQKDYKSLQDAPRLKSILKGATEDEEQPRDLPHLRAASIPRCNPVNCIFVLSQHANEVSQSHFVDKIDFFDLAMRSTITSHSRAQAFLWLMWYYLESDFTKEAALNNPFGPGEYRDGEDPSNPNTIPLLVPHFEHITEEEGDAENVDPQEEIEFGEKMTKERERLNAKFAEEEALNEANGGKEITHKGVKRLKRTAKELGDDLDSSDVDSRASPMPSTRSPAPTDTPGHLSASMLQADSLEDELEPMDSHPGRGRYKRVRGKNTPSRSKIRASDIGATGSVRGAGRSRLGLASDRGTPDTTRGTPQPMPPGGIHHPVLSQYPHPRQPMFEQPVLNGNAVSTSKSRARTGYQRELEEHKQRRVDWLVNKRRKATLKEQRKKREGSEPSWLVREMYRISQLDATYDSEEDDSASFGISLLQGLRPNIPHRGTGLGGILPNKKSGPLPSLNAENSTDSAPLKKDNGEGGPLLAASATAIDGLEDDYGEEAESWKRVFERTSRRLYTWSGDKDVQAFLDNKRREQQRHAVPYPANPVSVYGQPVSGGHDDMPGQLASSITSDTPRKPKHEIRKSLNAEIDEDLLRSNDDSDADMEDEDGDVTMAGPAAAGLGRSVAVGAVSDTDMG</sequence>
<name>A0AAN8F0C2_9EURO</name>
<evidence type="ECO:0000256" key="1">
    <source>
        <dbReference type="SAM" id="MobiDB-lite"/>
    </source>
</evidence>
<feature type="compositionally biased region" description="Basic residues" evidence="1">
    <location>
        <begin position="492"/>
        <end position="501"/>
    </location>
</feature>
<feature type="region of interest" description="Disordered" evidence="1">
    <location>
        <begin position="436"/>
        <end position="598"/>
    </location>
</feature>
<proteinExistence type="predicted"/>
<comment type="caution">
    <text evidence="2">The sequence shown here is derived from an EMBL/GenBank/DDBJ whole genome shotgun (WGS) entry which is preliminary data.</text>
</comment>
<gene>
    <name evidence="2" type="ORF">OHC33_009797</name>
</gene>
<dbReference type="GO" id="GO:0031011">
    <property type="term" value="C:Ino80 complex"/>
    <property type="evidence" value="ECO:0007669"/>
    <property type="project" value="InterPro"/>
</dbReference>
<organism evidence="2 3">
    <name type="scientific">Knufia fluminis</name>
    <dbReference type="NCBI Taxonomy" id="191047"/>
    <lineage>
        <taxon>Eukaryota</taxon>
        <taxon>Fungi</taxon>
        <taxon>Dikarya</taxon>
        <taxon>Ascomycota</taxon>
        <taxon>Pezizomycotina</taxon>
        <taxon>Eurotiomycetes</taxon>
        <taxon>Chaetothyriomycetidae</taxon>
        <taxon>Chaetothyriales</taxon>
        <taxon>Trichomeriaceae</taxon>
        <taxon>Knufia</taxon>
    </lineage>
</organism>
<evidence type="ECO:0008006" key="4">
    <source>
        <dbReference type="Google" id="ProtNLM"/>
    </source>
</evidence>
<dbReference type="Proteomes" id="UP001316803">
    <property type="component" value="Unassembled WGS sequence"/>
</dbReference>
<protein>
    <recommendedName>
        <fullName evidence="4">Ino eighty subunit 1</fullName>
    </recommendedName>
</protein>
<keyword evidence="3" id="KW-1185">Reference proteome</keyword>
<feature type="region of interest" description="Disordered" evidence="1">
    <location>
        <begin position="664"/>
        <end position="709"/>
    </location>
</feature>
<reference evidence="2 3" key="1">
    <citation type="submission" date="2022-12" db="EMBL/GenBank/DDBJ databases">
        <title>Genomic features and morphological characterization of a novel Knufia sp. strain isolated from spacecraft assembly facility.</title>
        <authorList>
            <person name="Teixeira M."/>
            <person name="Chander A.M."/>
            <person name="Stajich J.E."/>
            <person name="Venkateswaran K."/>
        </authorList>
    </citation>
    <scope>NUCLEOTIDE SEQUENCE [LARGE SCALE GENOMIC DNA]</scope>
    <source>
        <strain evidence="2 3">FJI-L2-BK-P2</strain>
    </source>
</reference>
<dbReference type="EMBL" id="JAKLMC020000038">
    <property type="protein sequence ID" value="KAK5949256.1"/>
    <property type="molecule type" value="Genomic_DNA"/>
</dbReference>
<accession>A0AAN8F0C2</accession>
<dbReference type="PANTHER" id="PTHR37287:SF1">
    <property type="entry name" value="INO EIGHTY SUBUNIT 1"/>
    <property type="match status" value="1"/>
</dbReference>
<feature type="region of interest" description="Disordered" evidence="1">
    <location>
        <begin position="760"/>
        <end position="862"/>
    </location>
</feature>
<dbReference type="PANTHER" id="PTHR37287">
    <property type="entry name" value="INO EIGHTY SUBUNIT 1"/>
    <property type="match status" value="1"/>
</dbReference>